<comment type="similarity">
    <text evidence="2">Belongs to the FldB/FldC dehydratase alpha/beta subunit family.</text>
</comment>
<name>A0A2J8B3S1_9FIRM</name>
<dbReference type="Gene3D" id="1.20.1270.370">
    <property type="match status" value="1"/>
</dbReference>
<dbReference type="InterPro" id="IPR010327">
    <property type="entry name" value="FldB/FldC_alpha/beta"/>
</dbReference>
<comment type="cofactor">
    <cofactor evidence="1">
        <name>[4Fe-4S] cluster</name>
        <dbReference type="ChEBI" id="CHEBI:49883"/>
    </cofactor>
</comment>
<dbReference type="OMA" id="KFCEPEL"/>
<evidence type="ECO:0000256" key="5">
    <source>
        <dbReference type="ARBA" id="ARBA00023014"/>
    </source>
</evidence>
<dbReference type="GO" id="GO:0016836">
    <property type="term" value="F:hydro-lyase activity"/>
    <property type="evidence" value="ECO:0007669"/>
    <property type="project" value="UniProtKB-ARBA"/>
</dbReference>
<dbReference type="AlphaFoldDB" id="A0A2J8B3S1"/>
<dbReference type="RefSeq" id="WP_012993702.1">
    <property type="nucleotide sequence ID" value="NZ_NBZD01000001.1"/>
</dbReference>
<reference evidence="7" key="1">
    <citation type="submission" date="2017-04" db="EMBL/GenBank/DDBJ databases">
        <authorList>
            <person name="Bumgarner R.E."/>
            <person name="Fredricks D.N."/>
            <person name="Srinivasan S."/>
        </authorList>
    </citation>
    <scope>NUCLEOTIDE SEQUENCE [LARGE SCALE GENOMIC DNA]</scope>
    <source>
        <strain evidence="7">KA00405</strain>
    </source>
</reference>
<gene>
    <name evidence="6" type="ORF">B7R76_00615</name>
</gene>
<comment type="caution">
    <text evidence="6">The sequence shown here is derived from an EMBL/GenBank/DDBJ whole genome shotgun (WGS) entry which is preliminary data.</text>
</comment>
<evidence type="ECO:0000256" key="2">
    <source>
        <dbReference type="ARBA" id="ARBA00005806"/>
    </source>
</evidence>
<keyword evidence="4" id="KW-0408">Iron</keyword>
<evidence type="ECO:0000256" key="3">
    <source>
        <dbReference type="ARBA" id="ARBA00022723"/>
    </source>
</evidence>
<sequence>MADLQTLFNQFHEIAETPAVQFKKFLDAGEKVVGCAPGYTPEEVIHAMGFVPFGVWGAYMQVEDAKAYFPAFIPSLLQTMLELGIKGKYDGMTAIVIPSLSDSLKALGENWKYAVKNVPFIPAVYPQNRAIPCGREFTKAAYKRIEKRLNELTGAVLTDEKLAASIEIYNAHNAAMRDFAAACAKYDCLTPCRRRDVFKSAWFMRKEDHTKLVRALLDELVNQPVEHKKLRIITSGIIVDNNNLLQILEDNNINIVADDVLHESRQYRVDATEGSTAIEKLVDKFARMDYCSLLYDKDKKRGPMLVDLAQKTKAGGVIVFLTKFSDPEEFDYVPLRRALQAAGIPVLLIEIDSQMDRFDQAQTAIETFVDLLS</sequence>
<keyword evidence="5" id="KW-0411">Iron-sulfur</keyword>
<evidence type="ECO:0000256" key="1">
    <source>
        <dbReference type="ARBA" id="ARBA00001966"/>
    </source>
</evidence>
<dbReference type="GO" id="GO:0051536">
    <property type="term" value="F:iron-sulfur cluster binding"/>
    <property type="evidence" value="ECO:0007669"/>
    <property type="project" value="UniProtKB-KW"/>
</dbReference>
<accession>A0A2J8B3S1</accession>
<dbReference type="Pfam" id="PF06050">
    <property type="entry name" value="HGD-D"/>
    <property type="match status" value="1"/>
</dbReference>
<evidence type="ECO:0000313" key="6">
    <source>
        <dbReference type="EMBL" id="PNH19423.1"/>
    </source>
</evidence>
<dbReference type="PANTHER" id="PTHR30548:SF5">
    <property type="entry name" value="SUBUNIT OF OXYGEN-SENSITIVE 2-HYDROXYISOCAPROYL-COA DEHYDRATASE"/>
    <property type="match status" value="1"/>
</dbReference>
<dbReference type="Gene3D" id="3.40.50.11890">
    <property type="match status" value="1"/>
</dbReference>
<dbReference type="GO" id="GO:0046872">
    <property type="term" value="F:metal ion binding"/>
    <property type="evidence" value="ECO:0007669"/>
    <property type="project" value="UniProtKB-KW"/>
</dbReference>
<dbReference type="PANTHER" id="PTHR30548">
    <property type="entry name" value="2-HYDROXYGLUTARYL-COA DEHYDRATASE, D-COMPONENT-RELATED"/>
    <property type="match status" value="1"/>
</dbReference>
<dbReference type="EMBL" id="NBZD01000001">
    <property type="protein sequence ID" value="PNH19423.1"/>
    <property type="molecule type" value="Genomic_DNA"/>
</dbReference>
<evidence type="ECO:0000256" key="4">
    <source>
        <dbReference type="ARBA" id="ARBA00023004"/>
    </source>
</evidence>
<protein>
    <submittedName>
        <fullName evidence="6">Benzoyl-CoA reductase</fullName>
    </submittedName>
</protein>
<keyword evidence="3" id="KW-0479">Metal-binding</keyword>
<dbReference type="Proteomes" id="UP000236394">
    <property type="component" value="Unassembled WGS sequence"/>
</dbReference>
<evidence type="ECO:0000313" key="7">
    <source>
        <dbReference type="Proteomes" id="UP000236394"/>
    </source>
</evidence>
<dbReference type="Gene3D" id="3.40.50.11900">
    <property type="match status" value="1"/>
</dbReference>
<organism evidence="6 7">
    <name type="scientific">Mageeibacillus indolicus</name>
    <dbReference type="NCBI Taxonomy" id="884684"/>
    <lineage>
        <taxon>Bacteria</taxon>
        <taxon>Bacillati</taxon>
        <taxon>Bacillota</taxon>
        <taxon>Clostridia</taxon>
        <taxon>Eubacteriales</taxon>
        <taxon>Oscillospiraceae</taxon>
        <taxon>Mageeibacillus</taxon>
    </lineage>
</organism>
<proteinExistence type="inferred from homology"/>